<evidence type="ECO:0000256" key="5">
    <source>
        <dbReference type="ARBA" id="ARBA00022884"/>
    </source>
</evidence>
<dbReference type="GO" id="GO:0019843">
    <property type="term" value="F:rRNA binding"/>
    <property type="evidence" value="ECO:0007669"/>
    <property type="project" value="UniProtKB-UniRule"/>
</dbReference>
<dbReference type="PROSITE" id="PS50832">
    <property type="entry name" value="S1_IF1_TYPE"/>
    <property type="match status" value="1"/>
</dbReference>
<evidence type="ECO:0000313" key="11">
    <source>
        <dbReference type="Proteomes" id="UP000613266"/>
    </source>
</evidence>
<keyword evidence="6 7" id="KW-0648">Protein biosynthesis</keyword>
<sequence>MAKEELIEMRGKVDEVLPDSRFRVTLDSGHQLVAYTAGKMRKHRIRILAGDNVSLEMSPYDLSKGRITFRHIEARAGAAASRPAYRPR</sequence>
<dbReference type="AlphaFoldDB" id="A0A931J6G0"/>
<dbReference type="EMBL" id="JAEDAK010000005">
    <property type="protein sequence ID" value="MBH9577020.1"/>
    <property type="molecule type" value="Genomic_DNA"/>
</dbReference>
<dbReference type="InterPro" id="IPR004368">
    <property type="entry name" value="TIF_IF1"/>
</dbReference>
<dbReference type="InterPro" id="IPR012340">
    <property type="entry name" value="NA-bd_OB-fold"/>
</dbReference>
<comment type="subunit">
    <text evidence="7">Component of the 30S ribosomal translation pre-initiation complex which assembles on the 30S ribosome in the order IF-2 and IF-3, IF-1 and N-formylmethionyl-tRNA(fMet); mRNA recruitment can occur at any time during PIC assembly.</text>
</comment>
<keyword evidence="2 7" id="KW-0963">Cytoplasm</keyword>
<gene>
    <name evidence="7 10" type="primary">infA</name>
    <name evidence="10" type="ORF">I7X39_08890</name>
</gene>
<dbReference type="CDD" id="cd04451">
    <property type="entry name" value="S1_IF1"/>
    <property type="match status" value="1"/>
</dbReference>
<dbReference type="InterPro" id="IPR006196">
    <property type="entry name" value="RNA-binding_domain_S1_IF1"/>
</dbReference>
<evidence type="ECO:0000256" key="7">
    <source>
        <dbReference type="HAMAP-Rule" id="MF_00075"/>
    </source>
</evidence>
<evidence type="ECO:0000256" key="3">
    <source>
        <dbReference type="ARBA" id="ARBA00022540"/>
    </source>
</evidence>
<keyword evidence="4 7" id="KW-0699">rRNA-binding</keyword>
<dbReference type="RefSeq" id="WP_198110755.1">
    <property type="nucleotide sequence ID" value="NZ_JAEDAK010000005.1"/>
</dbReference>
<dbReference type="SUPFAM" id="SSF50249">
    <property type="entry name" value="Nucleic acid-binding proteins"/>
    <property type="match status" value="1"/>
</dbReference>
<evidence type="ECO:0000256" key="6">
    <source>
        <dbReference type="ARBA" id="ARBA00022917"/>
    </source>
</evidence>
<dbReference type="HAMAP" id="MF_00075">
    <property type="entry name" value="IF_1"/>
    <property type="match status" value="1"/>
</dbReference>
<reference evidence="10" key="1">
    <citation type="submission" date="2020-12" db="EMBL/GenBank/DDBJ databases">
        <title>The genome sequence of Inhella sp. 1Y17.</title>
        <authorList>
            <person name="Liu Y."/>
        </authorList>
    </citation>
    <scope>NUCLEOTIDE SEQUENCE</scope>
    <source>
        <strain evidence="10">1Y17</strain>
    </source>
</reference>
<dbReference type="GO" id="GO:0005829">
    <property type="term" value="C:cytosol"/>
    <property type="evidence" value="ECO:0007669"/>
    <property type="project" value="TreeGrafter"/>
</dbReference>
<accession>A0A931J6G0</accession>
<dbReference type="Proteomes" id="UP000613266">
    <property type="component" value="Unassembled WGS sequence"/>
</dbReference>
<dbReference type="GO" id="GO:0003743">
    <property type="term" value="F:translation initiation factor activity"/>
    <property type="evidence" value="ECO:0007669"/>
    <property type="project" value="UniProtKB-UniRule"/>
</dbReference>
<evidence type="ECO:0000313" key="10">
    <source>
        <dbReference type="EMBL" id="MBH9577020.1"/>
    </source>
</evidence>
<evidence type="ECO:0000256" key="2">
    <source>
        <dbReference type="ARBA" id="ARBA00022490"/>
    </source>
</evidence>
<name>A0A931J6G0_9BURK</name>
<dbReference type="PANTHER" id="PTHR33370">
    <property type="entry name" value="TRANSLATION INITIATION FACTOR IF-1, CHLOROPLASTIC"/>
    <property type="match status" value="1"/>
</dbReference>
<dbReference type="GO" id="GO:0043022">
    <property type="term" value="F:ribosome binding"/>
    <property type="evidence" value="ECO:0007669"/>
    <property type="project" value="UniProtKB-UniRule"/>
</dbReference>
<comment type="caution">
    <text evidence="10">The sequence shown here is derived from an EMBL/GenBank/DDBJ whole genome shotgun (WGS) entry which is preliminary data.</text>
</comment>
<comment type="function">
    <text evidence="7">One of the essential components for the initiation of protein synthesis. Stabilizes the binding of IF-2 and IF-3 on the 30S subunit to which N-formylmethionyl-tRNA(fMet) subsequently binds. Helps modulate mRNA selection, yielding the 30S pre-initiation complex (PIC). Upon addition of the 50S ribosomal subunit IF-1, IF-2 and IF-3 are released leaving the mature 70S translation initiation complex.</text>
</comment>
<dbReference type="NCBIfam" id="TIGR00008">
    <property type="entry name" value="infA"/>
    <property type="match status" value="1"/>
</dbReference>
<dbReference type="Pfam" id="PF01176">
    <property type="entry name" value="eIF-1a"/>
    <property type="match status" value="1"/>
</dbReference>
<dbReference type="PANTHER" id="PTHR33370:SF1">
    <property type="entry name" value="TRANSLATION INITIATION FACTOR IF-1, CHLOROPLASTIC"/>
    <property type="match status" value="1"/>
</dbReference>
<dbReference type="FunFam" id="2.40.50.140:FF:000002">
    <property type="entry name" value="Translation initiation factor IF-1"/>
    <property type="match status" value="1"/>
</dbReference>
<keyword evidence="11" id="KW-1185">Reference proteome</keyword>
<comment type="similarity">
    <text evidence="1 7">Belongs to the IF-1 family.</text>
</comment>
<evidence type="ECO:0000259" key="9">
    <source>
        <dbReference type="PROSITE" id="PS50832"/>
    </source>
</evidence>
<evidence type="ECO:0000256" key="4">
    <source>
        <dbReference type="ARBA" id="ARBA00022730"/>
    </source>
</evidence>
<keyword evidence="3 7" id="KW-0396">Initiation factor</keyword>
<keyword evidence="5 7" id="KW-0694">RNA-binding</keyword>
<organism evidence="10 11">
    <name type="scientific">Inhella proteolytica</name>
    <dbReference type="NCBI Taxonomy" id="2795029"/>
    <lineage>
        <taxon>Bacteria</taxon>
        <taxon>Pseudomonadati</taxon>
        <taxon>Pseudomonadota</taxon>
        <taxon>Betaproteobacteria</taxon>
        <taxon>Burkholderiales</taxon>
        <taxon>Sphaerotilaceae</taxon>
        <taxon>Inhella</taxon>
    </lineage>
</organism>
<evidence type="ECO:0000256" key="8">
    <source>
        <dbReference type="NCBIfam" id="TIGR00008"/>
    </source>
</evidence>
<protein>
    <recommendedName>
        <fullName evidence="7 8">Translation initiation factor IF-1</fullName>
    </recommendedName>
</protein>
<evidence type="ECO:0000256" key="1">
    <source>
        <dbReference type="ARBA" id="ARBA00010939"/>
    </source>
</evidence>
<dbReference type="Gene3D" id="2.40.50.140">
    <property type="entry name" value="Nucleic acid-binding proteins"/>
    <property type="match status" value="1"/>
</dbReference>
<feature type="domain" description="S1-like" evidence="9">
    <location>
        <begin position="1"/>
        <end position="72"/>
    </location>
</feature>
<comment type="subcellular location">
    <subcellularLocation>
        <location evidence="7">Cytoplasm</location>
    </subcellularLocation>
</comment>
<proteinExistence type="inferred from homology"/>